<dbReference type="STRING" id="276.THFILI_07375"/>
<dbReference type="SUPFAM" id="SSF46894">
    <property type="entry name" value="C-terminal effector domain of the bipartite response regulators"/>
    <property type="match status" value="1"/>
</dbReference>
<proteinExistence type="predicted"/>
<comment type="caution">
    <text evidence="6">The sequence shown here is derived from an EMBL/GenBank/DDBJ whole genome shotgun (WGS) entry which is preliminary data.</text>
</comment>
<evidence type="ECO:0000256" key="3">
    <source>
        <dbReference type="PROSITE-ProRule" id="PRU00169"/>
    </source>
</evidence>
<dbReference type="Proteomes" id="UP000030364">
    <property type="component" value="Unassembled WGS sequence"/>
</dbReference>
<dbReference type="GO" id="GO:0000160">
    <property type="term" value="P:phosphorelay signal transduction system"/>
    <property type="evidence" value="ECO:0007669"/>
    <property type="project" value="InterPro"/>
</dbReference>
<name>A0A0A2WNE7_THEFI</name>
<organism evidence="6 7">
    <name type="scientific">Thermus filiformis</name>
    <dbReference type="NCBI Taxonomy" id="276"/>
    <lineage>
        <taxon>Bacteria</taxon>
        <taxon>Thermotogati</taxon>
        <taxon>Deinococcota</taxon>
        <taxon>Deinococci</taxon>
        <taxon>Thermales</taxon>
        <taxon>Thermaceae</taxon>
        <taxon>Thermus</taxon>
    </lineage>
</organism>
<reference evidence="6 7" key="1">
    <citation type="journal article" date="2015" name="Genome Announc.">
        <title>Draft Genome Sequence of the Thermophile Thermus filiformis ATCC 43280, Producer of Carotenoid-(Di)glucoside-Branched Fatty Acid (Di)esters and Source of Hyperthermostable Enzymes of Biotechnological Interest.</title>
        <authorList>
            <person name="Mandelli F."/>
            <person name="Oliveira Ramires B."/>
            <person name="Couger M.B."/>
            <person name="Paixao D.A."/>
            <person name="Camilo C.M."/>
            <person name="Polikarpov I."/>
            <person name="Prade R."/>
            <person name="Riano-Pachon D.M."/>
            <person name="Squina F.M."/>
        </authorList>
    </citation>
    <scope>NUCLEOTIDE SEQUENCE [LARGE SCALE GENOMIC DNA]</scope>
    <source>
        <strain evidence="6 7">ATCC 43280</strain>
    </source>
</reference>
<dbReference type="PRINTS" id="PR00038">
    <property type="entry name" value="HTHLUXR"/>
</dbReference>
<dbReference type="InterPro" id="IPR000792">
    <property type="entry name" value="Tscrpt_reg_LuxR_C"/>
</dbReference>
<feature type="domain" description="Response regulatory" evidence="5">
    <location>
        <begin position="2"/>
        <end position="117"/>
    </location>
</feature>
<dbReference type="SMART" id="SM00448">
    <property type="entry name" value="REC"/>
    <property type="match status" value="1"/>
</dbReference>
<dbReference type="Pfam" id="PF00072">
    <property type="entry name" value="Response_reg"/>
    <property type="match status" value="1"/>
</dbReference>
<evidence type="ECO:0000256" key="2">
    <source>
        <dbReference type="ARBA" id="ARBA00023125"/>
    </source>
</evidence>
<dbReference type="InterPro" id="IPR036388">
    <property type="entry name" value="WH-like_DNA-bd_sf"/>
</dbReference>
<gene>
    <name evidence="6" type="ORF">THFILI_07375</name>
</gene>
<dbReference type="EMBL" id="JPSL02000039">
    <property type="protein sequence ID" value="KGQ21353.1"/>
    <property type="molecule type" value="Genomic_DNA"/>
</dbReference>
<keyword evidence="2" id="KW-0238">DNA-binding</keyword>
<dbReference type="InterPro" id="IPR058245">
    <property type="entry name" value="NreC/VraR/RcsB-like_REC"/>
</dbReference>
<evidence type="ECO:0000259" key="4">
    <source>
        <dbReference type="PROSITE" id="PS50043"/>
    </source>
</evidence>
<dbReference type="PATRIC" id="fig|276.5.peg.1828"/>
<dbReference type="CDD" id="cd06170">
    <property type="entry name" value="LuxR_C_like"/>
    <property type="match status" value="1"/>
</dbReference>
<evidence type="ECO:0000259" key="5">
    <source>
        <dbReference type="PROSITE" id="PS50110"/>
    </source>
</evidence>
<evidence type="ECO:0000256" key="1">
    <source>
        <dbReference type="ARBA" id="ARBA00022553"/>
    </source>
</evidence>
<keyword evidence="1 3" id="KW-0597">Phosphoprotein</keyword>
<evidence type="ECO:0000313" key="7">
    <source>
        <dbReference type="Proteomes" id="UP000030364"/>
    </source>
</evidence>
<dbReference type="CDD" id="cd17535">
    <property type="entry name" value="REC_NarL-like"/>
    <property type="match status" value="1"/>
</dbReference>
<accession>A0A0A2WNE7</accession>
<protein>
    <submittedName>
        <fullName evidence="6">LuxR family transcriptional regulator</fullName>
    </submittedName>
</protein>
<dbReference type="GO" id="GO:0003677">
    <property type="term" value="F:DNA binding"/>
    <property type="evidence" value="ECO:0007669"/>
    <property type="project" value="UniProtKB-KW"/>
</dbReference>
<feature type="modified residue" description="4-aspartylphosphate" evidence="3">
    <location>
        <position position="52"/>
    </location>
</feature>
<feature type="domain" description="HTH luxR-type" evidence="4">
    <location>
        <begin position="124"/>
        <end position="189"/>
    </location>
</feature>
<dbReference type="RefSeq" id="WP_038066133.1">
    <property type="nucleotide sequence ID" value="NZ_JPSL02000039.1"/>
</dbReference>
<dbReference type="SMART" id="SM00421">
    <property type="entry name" value="HTH_LUXR"/>
    <property type="match status" value="1"/>
</dbReference>
<dbReference type="OrthoDB" id="9780153at2"/>
<dbReference type="Pfam" id="PF00196">
    <property type="entry name" value="GerE"/>
    <property type="match status" value="1"/>
</dbReference>
<dbReference type="Gene3D" id="1.10.10.10">
    <property type="entry name" value="Winged helix-like DNA-binding domain superfamily/Winged helix DNA-binding domain"/>
    <property type="match status" value="1"/>
</dbReference>
<sequence>MRVLIADDHPLFLLGLRAGLEAEGLEVVAAAKDGEEALEKALALNPEAVLLDLKMPRLDGLACCRRLREAGYRGVVVLLTTYLEPALLLEAHLAGADGYFSKELSAPEIRKRLRRIQAGEERLVPPELPRLTPREQEALRLLAQGLSAKEMARALGVSPETVRDHLENLYAKLEVKNRVEAVERARRLGFL</sequence>
<dbReference type="AlphaFoldDB" id="A0A0A2WNE7"/>
<dbReference type="PANTHER" id="PTHR43214">
    <property type="entry name" value="TWO-COMPONENT RESPONSE REGULATOR"/>
    <property type="match status" value="1"/>
</dbReference>
<dbReference type="Gene3D" id="3.40.50.2300">
    <property type="match status" value="1"/>
</dbReference>
<dbReference type="InterPro" id="IPR011006">
    <property type="entry name" value="CheY-like_superfamily"/>
</dbReference>
<dbReference type="InterPro" id="IPR001789">
    <property type="entry name" value="Sig_transdc_resp-reg_receiver"/>
</dbReference>
<dbReference type="SUPFAM" id="SSF52172">
    <property type="entry name" value="CheY-like"/>
    <property type="match status" value="1"/>
</dbReference>
<keyword evidence="7" id="KW-1185">Reference proteome</keyword>
<dbReference type="GO" id="GO:0006355">
    <property type="term" value="P:regulation of DNA-templated transcription"/>
    <property type="evidence" value="ECO:0007669"/>
    <property type="project" value="InterPro"/>
</dbReference>
<dbReference type="InterPro" id="IPR016032">
    <property type="entry name" value="Sig_transdc_resp-reg_C-effctor"/>
</dbReference>
<dbReference type="InterPro" id="IPR039420">
    <property type="entry name" value="WalR-like"/>
</dbReference>
<dbReference type="PROSITE" id="PS50043">
    <property type="entry name" value="HTH_LUXR_2"/>
    <property type="match status" value="1"/>
</dbReference>
<dbReference type="PROSITE" id="PS50110">
    <property type="entry name" value="RESPONSE_REGULATORY"/>
    <property type="match status" value="1"/>
</dbReference>
<evidence type="ECO:0000313" key="6">
    <source>
        <dbReference type="EMBL" id="KGQ21353.1"/>
    </source>
</evidence>